<dbReference type="InterPro" id="IPR041049">
    <property type="entry name" value="DUF5615"/>
</dbReference>
<keyword evidence="3" id="KW-1185">Reference proteome</keyword>
<evidence type="ECO:0000259" key="1">
    <source>
        <dbReference type="Pfam" id="PF18480"/>
    </source>
</evidence>
<protein>
    <recommendedName>
        <fullName evidence="1">DUF5615 domain-containing protein</fullName>
    </recommendedName>
</protein>
<reference evidence="2 3" key="1">
    <citation type="journal article" date="2011" name="Stand. Genomic Sci.">
        <title>Complete genome sequence of Haliscomenobacter hydrossis type strain (O).</title>
        <authorList>
            <consortium name="US DOE Joint Genome Institute (JGI-PGF)"/>
            <person name="Daligault H."/>
            <person name="Lapidus A."/>
            <person name="Zeytun A."/>
            <person name="Nolan M."/>
            <person name="Lucas S."/>
            <person name="Del Rio T.G."/>
            <person name="Tice H."/>
            <person name="Cheng J.F."/>
            <person name="Tapia R."/>
            <person name="Han C."/>
            <person name="Goodwin L."/>
            <person name="Pitluck S."/>
            <person name="Liolios K."/>
            <person name="Pagani I."/>
            <person name="Ivanova N."/>
            <person name="Huntemann M."/>
            <person name="Mavromatis K."/>
            <person name="Mikhailova N."/>
            <person name="Pati A."/>
            <person name="Chen A."/>
            <person name="Palaniappan K."/>
            <person name="Land M."/>
            <person name="Hauser L."/>
            <person name="Brambilla E.M."/>
            <person name="Rohde M."/>
            <person name="Verbarg S."/>
            <person name="Goker M."/>
            <person name="Bristow J."/>
            <person name="Eisen J.A."/>
            <person name="Markowitz V."/>
            <person name="Hugenholtz P."/>
            <person name="Kyrpides N.C."/>
            <person name="Klenk H.P."/>
            <person name="Woyke T."/>
        </authorList>
    </citation>
    <scope>NUCLEOTIDE SEQUENCE [LARGE SCALE GENOMIC DNA]</scope>
    <source>
        <strain evidence="3">ATCC 27775 / DSM 1100 / LMG 10767 / O</strain>
    </source>
</reference>
<dbReference type="Proteomes" id="UP000008461">
    <property type="component" value="Chromosome"/>
</dbReference>
<dbReference type="STRING" id="760192.Halhy_1768"/>
<evidence type="ECO:0000313" key="2">
    <source>
        <dbReference type="EMBL" id="AEE49656.1"/>
    </source>
</evidence>
<dbReference type="OrthoDB" id="27473at2"/>
<dbReference type="EMBL" id="CP002691">
    <property type="protein sequence ID" value="AEE49656.1"/>
    <property type="molecule type" value="Genomic_DNA"/>
</dbReference>
<evidence type="ECO:0000313" key="3">
    <source>
        <dbReference type="Proteomes" id="UP000008461"/>
    </source>
</evidence>
<dbReference type="HOGENOM" id="CLU_150003_3_2_10"/>
<accession>F4L2X6</accession>
<reference key="2">
    <citation type="submission" date="2011-04" db="EMBL/GenBank/DDBJ databases">
        <title>Complete sequence of chromosome of Haliscomenobacter hydrossis DSM 1100.</title>
        <authorList>
            <consortium name="US DOE Joint Genome Institute (JGI-PGF)"/>
            <person name="Lucas S."/>
            <person name="Han J."/>
            <person name="Lapidus A."/>
            <person name="Bruce D."/>
            <person name="Goodwin L."/>
            <person name="Pitluck S."/>
            <person name="Peters L."/>
            <person name="Kyrpides N."/>
            <person name="Mavromatis K."/>
            <person name="Ivanova N."/>
            <person name="Ovchinnikova G."/>
            <person name="Pagani I."/>
            <person name="Daligault H."/>
            <person name="Detter J.C."/>
            <person name="Han C."/>
            <person name="Land M."/>
            <person name="Hauser L."/>
            <person name="Markowitz V."/>
            <person name="Cheng J.-F."/>
            <person name="Hugenholtz P."/>
            <person name="Woyke T."/>
            <person name="Wu D."/>
            <person name="Verbarg S."/>
            <person name="Frueling A."/>
            <person name="Brambilla E."/>
            <person name="Klenk H.-P."/>
            <person name="Eisen J.A."/>
        </authorList>
    </citation>
    <scope>NUCLEOTIDE SEQUENCE</scope>
    <source>
        <strain>DSM 1100</strain>
    </source>
</reference>
<dbReference type="Pfam" id="PF18480">
    <property type="entry name" value="DUF5615"/>
    <property type="match status" value="1"/>
</dbReference>
<name>F4L2X6_HALH1</name>
<dbReference type="eggNOG" id="COG4634">
    <property type="taxonomic scope" value="Bacteria"/>
</dbReference>
<feature type="domain" description="DUF5615" evidence="1">
    <location>
        <begin position="1"/>
        <end position="110"/>
    </location>
</feature>
<gene>
    <name evidence="2" type="ordered locus">Halhy_1768</name>
</gene>
<organism evidence="2 3">
    <name type="scientific">Haliscomenobacter hydrossis (strain ATCC 27775 / DSM 1100 / LMG 10767 / O)</name>
    <dbReference type="NCBI Taxonomy" id="760192"/>
    <lineage>
        <taxon>Bacteria</taxon>
        <taxon>Pseudomonadati</taxon>
        <taxon>Bacteroidota</taxon>
        <taxon>Saprospiria</taxon>
        <taxon>Saprospirales</taxon>
        <taxon>Haliscomenobacteraceae</taxon>
        <taxon>Haliscomenobacter</taxon>
    </lineage>
</organism>
<sequence>MKLLLDENLIPGFSAILQELGYSARHVYDVGLDQTPDEEIIAFARSSGETILTNDLDFTRIMALSKEVFPSIITFRLGALNPTLFREIVQHNFDQLIEPAEEGNLITIDDGGIRIRKLPLYR</sequence>
<proteinExistence type="predicted"/>
<dbReference type="RefSeq" id="WP_013764209.1">
    <property type="nucleotide sequence ID" value="NC_015510.1"/>
</dbReference>
<dbReference type="KEGG" id="hhy:Halhy_1768"/>
<dbReference type="AlphaFoldDB" id="F4L2X6"/>